<dbReference type="Proteomes" id="UP001058860">
    <property type="component" value="Chromosome"/>
</dbReference>
<evidence type="ECO:0000256" key="2">
    <source>
        <dbReference type="SAM" id="Phobius"/>
    </source>
</evidence>
<feature type="compositionally biased region" description="Pro residues" evidence="1">
    <location>
        <begin position="117"/>
        <end position="151"/>
    </location>
</feature>
<feature type="compositionally biased region" description="Low complexity" evidence="1">
    <location>
        <begin position="152"/>
        <end position="168"/>
    </location>
</feature>
<evidence type="ECO:0000313" key="4">
    <source>
        <dbReference type="Proteomes" id="UP001058860"/>
    </source>
</evidence>
<accession>A0ABY5PKY3</accession>
<evidence type="ECO:0000256" key="1">
    <source>
        <dbReference type="SAM" id="MobiDB-lite"/>
    </source>
</evidence>
<sequence length="344" mass="35348">MKTLLRKRPPTPDAETPTPEPPSAQANGAPPAPAPEPAPAPAAGTCQSCGAAMVAGQDWCLECGTAAPGRLGQRPGWRLGALVLALTLLLVGGASVAGYAAVTGDAERQTAAQNPEPGTPVPAQVPAPPAPERPTSEPPEPVAVEPTPTPAPDTTTDLTSPDTTVDDSATIDPVTPLPDTSTDTTTDTDTTGGTEAEFTAFTIKDDDLEVYDPYKRAGAEFGDPADALNASDPFFDVTVPADNEPIGAGLKVDLGAVRDVREITFRTTTPGMGLQVYGIAKGDPAGLKSGWRLIAEPELVAGERDVTITLDGDGTSARRLVLFFTTPSNADDPRASIGRLKVLG</sequence>
<feature type="compositionally biased region" description="Low complexity" evidence="1">
    <location>
        <begin position="13"/>
        <end position="29"/>
    </location>
</feature>
<evidence type="ECO:0008006" key="5">
    <source>
        <dbReference type="Google" id="ProtNLM"/>
    </source>
</evidence>
<feature type="compositionally biased region" description="Low complexity" evidence="1">
    <location>
        <begin position="179"/>
        <end position="193"/>
    </location>
</feature>
<keyword evidence="2" id="KW-0812">Transmembrane</keyword>
<dbReference type="PRINTS" id="PR01217">
    <property type="entry name" value="PRICHEXTENSN"/>
</dbReference>
<feature type="region of interest" description="Disordered" evidence="1">
    <location>
        <begin position="107"/>
        <end position="193"/>
    </location>
</feature>
<evidence type="ECO:0000313" key="3">
    <source>
        <dbReference type="EMBL" id="UUY05333.1"/>
    </source>
</evidence>
<keyword evidence="4" id="KW-1185">Reference proteome</keyword>
<reference evidence="4" key="1">
    <citation type="submission" date="2021-11" db="EMBL/GenBank/DDBJ databases">
        <title>Cultivation dependent microbiological survey of springs from the worlds oldest radium mine currently devoted to the extraction of radon-saturated water.</title>
        <authorList>
            <person name="Kapinusova G."/>
            <person name="Smrhova T."/>
            <person name="Strejcek M."/>
            <person name="Suman J."/>
            <person name="Jani K."/>
            <person name="Pajer P."/>
            <person name="Uhlik O."/>
        </authorList>
    </citation>
    <scope>NUCLEOTIDE SEQUENCE [LARGE SCALE GENOMIC DNA]</scope>
    <source>
        <strain evidence="4">J379</strain>
    </source>
</reference>
<keyword evidence="2" id="KW-0472">Membrane</keyword>
<feature type="compositionally biased region" description="Pro residues" evidence="1">
    <location>
        <begin position="30"/>
        <end position="40"/>
    </location>
</feature>
<gene>
    <name evidence="3" type="ORF">LRS13_07370</name>
</gene>
<name>A0ABY5PKY3_9ACTN</name>
<organism evidence="3 4">
    <name type="scientific">Svornostia abyssi</name>
    <dbReference type="NCBI Taxonomy" id="2898438"/>
    <lineage>
        <taxon>Bacteria</taxon>
        <taxon>Bacillati</taxon>
        <taxon>Actinomycetota</taxon>
        <taxon>Thermoleophilia</taxon>
        <taxon>Solirubrobacterales</taxon>
        <taxon>Baekduiaceae</taxon>
        <taxon>Svornostia</taxon>
    </lineage>
</organism>
<feature type="region of interest" description="Disordered" evidence="1">
    <location>
        <begin position="1"/>
        <end position="45"/>
    </location>
</feature>
<protein>
    <recommendedName>
        <fullName evidence="5">Zinc ribbon domain-containing protein</fullName>
    </recommendedName>
</protein>
<feature type="transmembrane region" description="Helical" evidence="2">
    <location>
        <begin position="79"/>
        <end position="102"/>
    </location>
</feature>
<dbReference type="RefSeq" id="WP_353865792.1">
    <property type="nucleotide sequence ID" value="NZ_CP088295.1"/>
</dbReference>
<keyword evidence="2" id="KW-1133">Transmembrane helix</keyword>
<dbReference type="EMBL" id="CP088295">
    <property type="protein sequence ID" value="UUY05333.1"/>
    <property type="molecule type" value="Genomic_DNA"/>
</dbReference>
<proteinExistence type="predicted"/>